<dbReference type="Proteomes" id="UP000000305">
    <property type="component" value="Unassembled WGS sequence"/>
</dbReference>
<dbReference type="KEGG" id="dpx:DAPPUDRAFT_110500"/>
<dbReference type="STRING" id="6669.E9H6G3"/>
<dbReference type="InterPro" id="IPR013653">
    <property type="entry name" value="GCN5-like_dom"/>
</dbReference>
<evidence type="ECO:0000313" key="3">
    <source>
        <dbReference type="Proteomes" id="UP000000305"/>
    </source>
</evidence>
<organism evidence="2 3">
    <name type="scientific">Daphnia pulex</name>
    <name type="common">Water flea</name>
    <dbReference type="NCBI Taxonomy" id="6669"/>
    <lineage>
        <taxon>Eukaryota</taxon>
        <taxon>Metazoa</taxon>
        <taxon>Ecdysozoa</taxon>
        <taxon>Arthropoda</taxon>
        <taxon>Crustacea</taxon>
        <taxon>Branchiopoda</taxon>
        <taxon>Diplostraca</taxon>
        <taxon>Cladocera</taxon>
        <taxon>Anomopoda</taxon>
        <taxon>Daphniidae</taxon>
        <taxon>Daphnia</taxon>
    </lineage>
</organism>
<dbReference type="OrthoDB" id="6347563at2759"/>
<dbReference type="InParanoid" id="E9H6G3"/>
<dbReference type="eggNOG" id="ENOG502QVR1">
    <property type="taxonomic scope" value="Eukaryota"/>
</dbReference>
<dbReference type="HOGENOM" id="CLU_080250_0_0_1"/>
<dbReference type="PANTHER" id="PTHR20958:SF6">
    <property type="entry name" value="GLYCINE N-ACYLTRANSFERASE-LIKE PROTEIN"/>
    <property type="match status" value="1"/>
</dbReference>
<reference evidence="2 3" key="1">
    <citation type="journal article" date="2011" name="Science">
        <title>The ecoresponsive genome of Daphnia pulex.</title>
        <authorList>
            <person name="Colbourne J.K."/>
            <person name="Pfrender M.E."/>
            <person name="Gilbert D."/>
            <person name="Thomas W.K."/>
            <person name="Tucker A."/>
            <person name="Oakley T.H."/>
            <person name="Tokishita S."/>
            <person name="Aerts A."/>
            <person name="Arnold G.J."/>
            <person name="Basu M.K."/>
            <person name="Bauer D.J."/>
            <person name="Caceres C.E."/>
            <person name="Carmel L."/>
            <person name="Casola C."/>
            <person name="Choi J.H."/>
            <person name="Detter J.C."/>
            <person name="Dong Q."/>
            <person name="Dusheyko S."/>
            <person name="Eads B.D."/>
            <person name="Frohlich T."/>
            <person name="Geiler-Samerotte K.A."/>
            <person name="Gerlach D."/>
            <person name="Hatcher P."/>
            <person name="Jogdeo S."/>
            <person name="Krijgsveld J."/>
            <person name="Kriventseva E.V."/>
            <person name="Kultz D."/>
            <person name="Laforsch C."/>
            <person name="Lindquist E."/>
            <person name="Lopez J."/>
            <person name="Manak J.R."/>
            <person name="Muller J."/>
            <person name="Pangilinan J."/>
            <person name="Patwardhan R.P."/>
            <person name="Pitluck S."/>
            <person name="Pritham E.J."/>
            <person name="Rechtsteiner A."/>
            <person name="Rho M."/>
            <person name="Rogozin I.B."/>
            <person name="Sakarya O."/>
            <person name="Salamov A."/>
            <person name="Schaack S."/>
            <person name="Shapiro H."/>
            <person name="Shiga Y."/>
            <person name="Skalitzky C."/>
            <person name="Smith Z."/>
            <person name="Souvorov A."/>
            <person name="Sung W."/>
            <person name="Tang Z."/>
            <person name="Tsuchiya D."/>
            <person name="Tu H."/>
            <person name="Vos H."/>
            <person name="Wang M."/>
            <person name="Wolf Y.I."/>
            <person name="Yamagata H."/>
            <person name="Yamada T."/>
            <person name="Ye Y."/>
            <person name="Shaw J.R."/>
            <person name="Andrews J."/>
            <person name="Crease T.J."/>
            <person name="Tang H."/>
            <person name="Lucas S.M."/>
            <person name="Robertson H.M."/>
            <person name="Bork P."/>
            <person name="Koonin E.V."/>
            <person name="Zdobnov E.M."/>
            <person name="Grigoriev I.V."/>
            <person name="Lynch M."/>
            <person name="Boore J.L."/>
        </authorList>
    </citation>
    <scope>NUCLEOTIDE SEQUENCE [LARGE SCALE GENOMIC DNA]</scope>
</reference>
<feature type="domain" description="GCN5-related N-acetyltransferase Rv2170-like" evidence="1">
    <location>
        <begin position="214"/>
        <end position="292"/>
    </location>
</feature>
<dbReference type="PhylomeDB" id="E9H6G3"/>
<protein>
    <recommendedName>
        <fullName evidence="1">GCN5-related N-acetyltransferase Rv2170-like domain-containing protein</fullName>
    </recommendedName>
</protein>
<evidence type="ECO:0000313" key="2">
    <source>
        <dbReference type="EMBL" id="EFX72651.1"/>
    </source>
</evidence>
<dbReference type="GO" id="GO:0016747">
    <property type="term" value="F:acyltransferase activity, transferring groups other than amino-acyl groups"/>
    <property type="evidence" value="ECO:0007669"/>
    <property type="project" value="InterPro"/>
</dbReference>
<proteinExistence type="predicted"/>
<accession>E9H6G3</accession>
<dbReference type="Pfam" id="PF08445">
    <property type="entry name" value="FR47"/>
    <property type="match status" value="1"/>
</dbReference>
<dbReference type="SUPFAM" id="SSF55729">
    <property type="entry name" value="Acyl-CoA N-acyltransferases (Nat)"/>
    <property type="match status" value="1"/>
</dbReference>
<dbReference type="EMBL" id="GL732597">
    <property type="protein sequence ID" value="EFX72651.1"/>
    <property type="molecule type" value="Genomic_DNA"/>
</dbReference>
<dbReference type="PANTHER" id="PTHR20958">
    <property type="entry name" value="GLYCINE N-ACYLTRANSFERASE-LIKE PROTEIN"/>
    <property type="match status" value="1"/>
</dbReference>
<dbReference type="InterPro" id="IPR053225">
    <property type="entry name" value="Acyl-CoA_N-acyltransferase"/>
</dbReference>
<dbReference type="AlphaFoldDB" id="E9H6G3"/>
<dbReference type="OMA" id="RQDWPKN"/>
<evidence type="ECO:0000259" key="1">
    <source>
        <dbReference type="Pfam" id="PF08445"/>
    </source>
</evidence>
<gene>
    <name evidence="2" type="ORF">DAPPUDRAFT_110500</name>
</gene>
<dbReference type="FunCoup" id="E9H6G3">
    <property type="interactions" value="2"/>
</dbReference>
<dbReference type="InterPro" id="IPR016181">
    <property type="entry name" value="Acyl_CoA_acyltransferase"/>
</dbReference>
<name>E9H6G3_DAPPU</name>
<sequence length="302" mass="34670">MEQQSQAKNDDGFLTLATRKCLFRLLSFLDSRLPEYSAIHSFVCAALLTANPSYHVYFRRASSASGDEENYSLIIGLGVECFVQPNQQTKKCWTVTAWTDDDEKLASAYEAINIIDWNTDAVIMHYKFHAPHPAIDNLVKNKHGEGKDNKICYPSDQYFMPVKDALNLQISEIDGVYVKSLERCHAQIVYDYWPYRESTTVENITKEIELLPSAGVFLKGNDQLVSWMMCHLPNGMSRLHTLEEHRRRGYAALVTQYLSKRVAQCGFVPFANIVIENTASYKFFESMKFKHLRPIHVQYSSK</sequence>
<dbReference type="Gene3D" id="3.40.630.30">
    <property type="match status" value="1"/>
</dbReference>
<keyword evidence="3" id="KW-1185">Reference proteome</keyword>